<accession>A0A8H5LCD7</accession>
<name>A0A8H5LCD7_9HYPO</name>
<proteinExistence type="predicted"/>
<dbReference type="AlphaFoldDB" id="A0A8H5LCD7"/>
<reference evidence="1 2" key="1">
    <citation type="submission" date="2020-05" db="EMBL/GenBank/DDBJ databases">
        <title>Identification and distribution of gene clusters putatively required for synthesis of sphingolipid metabolism inhibitors in phylogenetically diverse species of the filamentous fungus Fusarium.</title>
        <authorList>
            <person name="Kim H.-S."/>
            <person name="Busman M."/>
            <person name="Brown D.W."/>
            <person name="Divon H."/>
            <person name="Uhlig S."/>
            <person name="Proctor R.H."/>
        </authorList>
    </citation>
    <scope>NUCLEOTIDE SEQUENCE [LARGE SCALE GENOMIC DNA]</scope>
    <source>
        <strain evidence="1 2">NRRL 25211</strain>
    </source>
</reference>
<evidence type="ECO:0000313" key="1">
    <source>
        <dbReference type="EMBL" id="KAF5590339.1"/>
    </source>
</evidence>
<keyword evidence="2" id="KW-1185">Reference proteome</keyword>
<evidence type="ECO:0000313" key="2">
    <source>
        <dbReference type="Proteomes" id="UP000544095"/>
    </source>
</evidence>
<dbReference type="Proteomes" id="UP000544095">
    <property type="component" value="Unassembled WGS sequence"/>
</dbReference>
<comment type="caution">
    <text evidence="1">The sequence shown here is derived from an EMBL/GenBank/DDBJ whole genome shotgun (WGS) entry which is preliminary data.</text>
</comment>
<dbReference type="EMBL" id="JAAOAR010000292">
    <property type="protein sequence ID" value="KAF5590339.1"/>
    <property type="molecule type" value="Genomic_DNA"/>
</dbReference>
<protein>
    <submittedName>
        <fullName evidence="1">Uncharacterized protein</fullName>
    </submittedName>
</protein>
<organism evidence="1 2">
    <name type="scientific">Fusarium pseudoanthophilum</name>
    <dbReference type="NCBI Taxonomy" id="48495"/>
    <lineage>
        <taxon>Eukaryota</taxon>
        <taxon>Fungi</taxon>
        <taxon>Dikarya</taxon>
        <taxon>Ascomycota</taxon>
        <taxon>Pezizomycotina</taxon>
        <taxon>Sordariomycetes</taxon>
        <taxon>Hypocreomycetidae</taxon>
        <taxon>Hypocreales</taxon>
        <taxon>Nectriaceae</taxon>
        <taxon>Fusarium</taxon>
        <taxon>Fusarium fujikuroi species complex</taxon>
    </lineage>
</organism>
<sequence>MSFFFGSNSNWMSNEDTLWKMLDEPSHNPDLYRLTTADRSSLVSRDLAIDSMFRPRETYQESISRRASEWAHKTAEWETRMAVDNLLNNSLSSRLANVSGTGNHFIAQSAPSRQTKATQSAQNWQAMATESVRSSTKKEEPYKFRFDLHPGQMEFDKSEVLSRFTFNTGMNLVLPGSDSKYKWYATVKHGWLNERSADTLFSCTSENYQIGYKTGRFEKFKKFKKFDEKFECDFRVGSENTPRRSVQFGGVGFEHVSGTKFELDVFRIHNHPRGEDSPGCAACTVEKLNLDGIGASIKHKWSSDAETKFGVFYDMENGGFSPFGEHKQNFNLGKGGSLGVGVRCPPRGSRIEATVSWVWNKLTGF</sequence>
<gene>
    <name evidence="1" type="ORF">FPANT_6054</name>
</gene>